<comment type="subcellular location">
    <subcellularLocation>
        <location evidence="1">Endosome</location>
    </subcellularLocation>
</comment>
<proteinExistence type="inferred from homology"/>
<keyword evidence="7" id="KW-0472">Membrane</keyword>
<dbReference type="EMBL" id="ASPP01008328">
    <property type="protein sequence ID" value="ETO25717.1"/>
    <property type="molecule type" value="Genomic_DNA"/>
</dbReference>
<comment type="subunit">
    <text evidence="6">Component of the commander complex that is essential for endosomal recycling of transmembrane cargos; the commander complex is composed of the CCC subcomplex and the retriever subcomplex. Component of the heterotrimeric retriever complex consisting of VPS26C, VPS29 and VPS35L; within the complex interacts with VPS35L. Interacts with SNX17 (via C-terminus); the interaction is direct and associates SNX17 with the retriever complex. Interacts with SNX31; the interaction is direct.</text>
</comment>
<keyword evidence="7" id="KW-0812">Transmembrane</keyword>
<comment type="caution">
    <text evidence="8">The sequence shown here is derived from an EMBL/GenBank/DDBJ whole genome shotgun (WGS) entry which is preliminary data.</text>
</comment>
<evidence type="ECO:0000256" key="6">
    <source>
        <dbReference type="ARBA" id="ARBA00093474"/>
    </source>
</evidence>
<reference evidence="8 9" key="1">
    <citation type="journal article" date="2013" name="Curr. Biol.">
        <title>The Genome of the Foraminiferan Reticulomyxa filosa.</title>
        <authorList>
            <person name="Glockner G."/>
            <person name="Hulsmann N."/>
            <person name="Schleicher M."/>
            <person name="Noegel A.A."/>
            <person name="Eichinger L."/>
            <person name="Gallinger C."/>
            <person name="Pawlowski J."/>
            <person name="Sierra R."/>
            <person name="Euteneuer U."/>
            <person name="Pillet L."/>
            <person name="Moustafa A."/>
            <person name="Platzer M."/>
            <person name="Groth M."/>
            <person name="Szafranski K."/>
            <person name="Schliwa M."/>
        </authorList>
    </citation>
    <scope>NUCLEOTIDE SEQUENCE [LARGE SCALE GENOMIC DNA]</scope>
</reference>
<dbReference type="Proteomes" id="UP000023152">
    <property type="component" value="Unassembled WGS sequence"/>
</dbReference>
<evidence type="ECO:0000256" key="4">
    <source>
        <dbReference type="ARBA" id="ARBA00067597"/>
    </source>
</evidence>
<sequence>MVDVNIRLDHYDRCYYPNDTVSGVVVVSSDSRASHNGIKLSVEGVVNLRLSPRSVGLFEAFYSSLKPMEVMSYNIEVAPSGKLPKGDTELPFEFELKPKKNMKLHETYHGVYIDVQYVITVEMVRGFPNKNIKKSIEFICKSKGKKQNEEKVSFSMTPETLKNVVKQVNTIFFTFFVYLFVCTIFLLQDAFRKLQLGIFIYVHVNIKKKSSKKPLNFSISGYFDSGVCNVEEPFTGEIVVEEADQEIKSIELQFVRVETCIYGETDIREATEVQNIQLADGNVCHKLAIPIYMIFPRLFTCVTTVTKQFKVLFLFHSCNKYQRRKPVALFLCLNRSSLKLML</sequence>
<accession>X6NK32</accession>
<evidence type="ECO:0000256" key="1">
    <source>
        <dbReference type="ARBA" id="ARBA00004177"/>
    </source>
</evidence>
<evidence type="ECO:0000313" key="8">
    <source>
        <dbReference type="EMBL" id="ETO25717.1"/>
    </source>
</evidence>
<keyword evidence="7" id="KW-1133">Transmembrane helix</keyword>
<name>X6NK32_RETFI</name>
<evidence type="ECO:0000313" key="9">
    <source>
        <dbReference type="Proteomes" id="UP000023152"/>
    </source>
</evidence>
<protein>
    <recommendedName>
        <fullName evidence="4">Vacuolar protein sorting-associated protein 26C</fullName>
    </recommendedName>
</protein>
<evidence type="ECO:0000256" key="7">
    <source>
        <dbReference type="SAM" id="Phobius"/>
    </source>
</evidence>
<dbReference type="InterPro" id="IPR014752">
    <property type="entry name" value="Arrestin-like_C"/>
</dbReference>
<comment type="function">
    <text evidence="5">Component of the commander complex that is essential for endosomal recycling of transmembrane cargos; the commander complex is composed of the CCC subcomplex and the retriever subcomplex. Component of the retriever complex, which is a heterotrimeric complex related to retromer cargo-selective complex (CSC) and essential for retromer-independent retrieval and recycling of numerous cargos such as integrin alpha-5/beta-1 (ITGA5:ITGB1). The recruitment of the retriever complex to the endosomal membrane involves CCC and WASH complexes. In the endosomes, drives the retriever and recycling of NxxY-motif-containing cargo proteins by coupling to SNX17, a cargo essential for the homeostatic maintenance of numerous cell surface proteins associated with processes that include cell migration, cell adhesion, nutrient supply and cell signaling.</text>
</comment>
<dbReference type="InterPro" id="IPR014756">
    <property type="entry name" value="Ig_E-set"/>
</dbReference>
<dbReference type="GO" id="GO:0005768">
    <property type="term" value="C:endosome"/>
    <property type="evidence" value="ECO:0007669"/>
    <property type="project" value="UniProtKB-SubCell"/>
</dbReference>
<evidence type="ECO:0000256" key="2">
    <source>
        <dbReference type="ARBA" id="ARBA00009100"/>
    </source>
</evidence>
<dbReference type="OMA" id="CVTMPIT"/>
<feature type="transmembrane region" description="Helical" evidence="7">
    <location>
        <begin position="168"/>
        <end position="187"/>
    </location>
</feature>
<dbReference type="Gene3D" id="2.60.40.640">
    <property type="match status" value="2"/>
</dbReference>
<evidence type="ECO:0000256" key="5">
    <source>
        <dbReference type="ARBA" id="ARBA00093280"/>
    </source>
</evidence>
<keyword evidence="3" id="KW-0967">Endosome</keyword>
<keyword evidence="9" id="KW-1185">Reference proteome</keyword>
<dbReference type="Pfam" id="PF03643">
    <property type="entry name" value="Vps26"/>
    <property type="match status" value="1"/>
</dbReference>
<dbReference type="SUPFAM" id="SSF81296">
    <property type="entry name" value="E set domains"/>
    <property type="match status" value="1"/>
</dbReference>
<dbReference type="GO" id="GO:0006886">
    <property type="term" value="P:intracellular protein transport"/>
    <property type="evidence" value="ECO:0007669"/>
    <property type="project" value="InterPro"/>
</dbReference>
<organism evidence="8 9">
    <name type="scientific">Reticulomyxa filosa</name>
    <dbReference type="NCBI Taxonomy" id="46433"/>
    <lineage>
        <taxon>Eukaryota</taxon>
        <taxon>Sar</taxon>
        <taxon>Rhizaria</taxon>
        <taxon>Retaria</taxon>
        <taxon>Foraminifera</taxon>
        <taxon>Monothalamids</taxon>
        <taxon>Reticulomyxidae</taxon>
        <taxon>Reticulomyxa</taxon>
    </lineage>
</organism>
<comment type="similarity">
    <text evidence="2">Belongs to the VPS26 family.</text>
</comment>
<dbReference type="AlphaFoldDB" id="X6NK32"/>
<dbReference type="PANTHER" id="PTHR12233">
    <property type="entry name" value="VACUOLAR PROTEIN SORTING 26 RELATED"/>
    <property type="match status" value="1"/>
</dbReference>
<dbReference type="OrthoDB" id="10263384at2759"/>
<evidence type="ECO:0000256" key="3">
    <source>
        <dbReference type="ARBA" id="ARBA00022753"/>
    </source>
</evidence>
<gene>
    <name evidence="8" type="ORF">RFI_11421</name>
</gene>
<dbReference type="InterPro" id="IPR028934">
    <property type="entry name" value="Vps26-related"/>
</dbReference>
<dbReference type="FunFam" id="2.60.40.640:FF:000009">
    <property type="entry name" value="Down syndrome critical region protein 3"/>
    <property type="match status" value="1"/>
</dbReference>